<evidence type="ECO:0000313" key="3">
    <source>
        <dbReference type="Proteomes" id="UP000216961"/>
    </source>
</evidence>
<accession>A0A268FFV4</accession>
<protein>
    <submittedName>
        <fullName evidence="2">Uncharacterized protein</fullName>
    </submittedName>
</protein>
<sequence length="103" mass="12041">MSLKALEMQVALPRTYDAGKLQEQQDQKHQQMYTFAAQETGKEEERKRTTVIKGEGNGKVTSKKKRDKQFFETEMRKDEKELDDLERIQTIHPYKGKSIDFSG</sequence>
<evidence type="ECO:0000256" key="1">
    <source>
        <dbReference type="SAM" id="MobiDB-lite"/>
    </source>
</evidence>
<dbReference type="EMBL" id="NPBQ01000030">
    <property type="protein sequence ID" value="PAD84263.1"/>
    <property type="molecule type" value="Genomic_DNA"/>
</dbReference>
<dbReference type="KEGG" id="bcir:C2I06_03620"/>
<evidence type="ECO:0000313" key="2">
    <source>
        <dbReference type="EMBL" id="PAD84263.1"/>
    </source>
</evidence>
<organism evidence="2 3">
    <name type="scientific">Niallia circulans</name>
    <name type="common">Bacillus circulans</name>
    <dbReference type="NCBI Taxonomy" id="1397"/>
    <lineage>
        <taxon>Bacteria</taxon>
        <taxon>Bacillati</taxon>
        <taxon>Bacillota</taxon>
        <taxon>Bacilli</taxon>
        <taxon>Bacillales</taxon>
        <taxon>Bacillaceae</taxon>
        <taxon>Niallia</taxon>
    </lineage>
</organism>
<dbReference type="Proteomes" id="UP000216961">
    <property type="component" value="Unassembled WGS sequence"/>
</dbReference>
<name>A0A268FFV4_NIACI</name>
<reference evidence="2 3" key="1">
    <citation type="submission" date="2017-07" db="EMBL/GenBank/DDBJ databases">
        <title>Isolation and whole genome analysis of endospore-forming bacteria from heroin.</title>
        <authorList>
            <person name="Kalinowski J."/>
            <person name="Ahrens B."/>
            <person name="Al-Dilaimi A."/>
            <person name="Winkler A."/>
            <person name="Wibberg D."/>
            <person name="Schleenbecker U."/>
            <person name="Ruckert C."/>
            <person name="Wolfel R."/>
            <person name="Grass G."/>
        </authorList>
    </citation>
    <scope>NUCLEOTIDE SEQUENCE [LARGE SCALE GENOMIC DNA]</scope>
    <source>
        <strain evidence="2 3">7521-2</strain>
    </source>
</reference>
<proteinExistence type="predicted"/>
<dbReference type="AlphaFoldDB" id="A0A268FFV4"/>
<dbReference type="RefSeq" id="WP_095329208.1">
    <property type="nucleotide sequence ID" value="NZ_CP026031.1"/>
</dbReference>
<gene>
    <name evidence="2" type="ORF">CHH57_05055</name>
</gene>
<feature type="region of interest" description="Disordered" evidence="1">
    <location>
        <begin position="21"/>
        <end position="72"/>
    </location>
</feature>
<comment type="caution">
    <text evidence="2">The sequence shown here is derived from an EMBL/GenBank/DDBJ whole genome shotgun (WGS) entry which is preliminary data.</text>
</comment>